<proteinExistence type="predicted"/>
<dbReference type="EMBL" id="CAJNOK010038312">
    <property type="protein sequence ID" value="CAF1537326.1"/>
    <property type="molecule type" value="Genomic_DNA"/>
</dbReference>
<name>A0A8S2UAM8_9BILA</name>
<evidence type="ECO:0000313" key="1">
    <source>
        <dbReference type="EMBL" id="CAF1537326.1"/>
    </source>
</evidence>
<accession>A0A8S2UAM8</accession>
<evidence type="ECO:0000313" key="2">
    <source>
        <dbReference type="EMBL" id="CAF4325165.1"/>
    </source>
</evidence>
<reference evidence="2" key="1">
    <citation type="submission" date="2021-02" db="EMBL/GenBank/DDBJ databases">
        <authorList>
            <person name="Nowell W R."/>
        </authorList>
    </citation>
    <scope>NUCLEOTIDE SEQUENCE</scope>
</reference>
<dbReference type="AlphaFoldDB" id="A0A8S2UAM8"/>
<evidence type="ECO:0000313" key="3">
    <source>
        <dbReference type="Proteomes" id="UP000682733"/>
    </source>
</evidence>
<dbReference type="Proteomes" id="UP000677228">
    <property type="component" value="Unassembled WGS sequence"/>
</dbReference>
<sequence length="208" mass="24408">MFTMTDSSININDENLEDLTVIWLDENINKTNDCLDTKTRLRYVINYLKTFIDPDECIDYITSISNERVFLIISGSFGENIIPLISDLKQILSIYIFCSNKFKYEQWAHNYEKIQGVFNDKIQLLNKLTENVKSYTNTSILISIFSPSASEKSIHDLNNENATFMWFQLLMEILLRMPQTIEEKFSIVCGIRNKRAWHTVQLVYFKLS</sequence>
<dbReference type="Proteomes" id="UP000682733">
    <property type="component" value="Unassembled WGS sequence"/>
</dbReference>
<gene>
    <name evidence="1" type="ORF">OVA965_LOCUS38581</name>
    <name evidence="2" type="ORF">TMI583_LOCUS39781</name>
</gene>
<protein>
    <submittedName>
        <fullName evidence="2">Uncharacterized protein</fullName>
    </submittedName>
</protein>
<dbReference type="EMBL" id="CAJOBA010060616">
    <property type="protein sequence ID" value="CAF4325165.1"/>
    <property type="molecule type" value="Genomic_DNA"/>
</dbReference>
<comment type="caution">
    <text evidence="2">The sequence shown here is derived from an EMBL/GenBank/DDBJ whole genome shotgun (WGS) entry which is preliminary data.</text>
</comment>
<organism evidence="2 3">
    <name type="scientific">Didymodactylos carnosus</name>
    <dbReference type="NCBI Taxonomy" id="1234261"/>
    <lineage>
        <taxon>Eukaryota</taxon>
        <taxon>Metazoa</taxon>
        <taxon>Spiralia</taxon>
        <taxon>Gnathifera</taxon>
        <taxon>Rotifera</taxon>
        <taxon>Eurotatoria</taxon>
        <taxon>Bdelloidea</taxon>
        <taxon>Philodinida</taxon>
        <taxon>Philodinidae</taxon>
        <taxon>Didymodactylos</taxon>
    </lineage>
</organism>